<dbReference type="GO" id="GO:0016853">
    <property type="term" value="F:isomerase activity"/>
    <property type="evidence" value="ECO:0007669"/>
    <property type="project" value="UniProtKB-KW"/>
</dbReference>
<keyword evidence="3" id="KW-0413">Isomerase</keyword>
<dbReference type="EMBL" id="JAVDWN010000007">
    <property type="protein sequence ID" value="MDR7164389.1"/>
    <property type="molecule type" value="Genomic_DNA"/>
</dbReference>
<evidence type="ECO:0000259" key="2">
    <source>
        <dbReference type="Pfam" id="PF01261"/>
    </source>
</evidence>
<comment type="caution">
    <text evidence="3">The sequence shown here is derived from an EMBL/GenBank/DDBJ whole genome shotgun (WGS) entry which is preliminary data.</text>
</comment>
<accession>A0AAW8NCP9</accession>
<dbReference type="PANTHER" id="PTHR12110:SF52">
    <property type="entry name" value="XYLOSE ISOMERASE"/>
    <property type="match status" value="1"/>
</dbReference>
<protein>
    <submittedName>
        <fullName evidence="3">Sugar phosphate isomerase/epimerase</fullName>
    </submittedName>
</protein>
<evidence type="ECO:0000313" key="4">
    <source>
        <dbReference type="Proteomes" id="UP001262032"/>
    </source>
</evidence>
<name>A0AAW8NCP9_PSEOX</name>
<gene>
    <name evidence="3" type="ORF">J2X12_002418</name>
</gene>
<sequence length="285" mass="30828">MTSDAVTPDFARLSINSATTKRWTLAQVVDGCVNAGIPAIGPWRDRVEEAGLDKAARLIKDAGLRVSSLCRGGFLTAPDAEGQAAALADNRAAILEAVALDTRELFLVVGGLAPGEKDVVAARRRVADRLADLVPFAEENGVRLVLEPLHPMYAADRALISTLRQALDLAAPFDASTVGIAVDTFHVWWDPELKAQIERAGRENRIASYQVCDFNMPIAADPLLSRGYMGDGVVDFATIGTWVRDAGYTGDIEVEIFNQDIWDTDGNTVLSTVKERYAELVLPYA</sequence>
<dbReference type="RefSeq" id="WP_310112507.1">
    <property type="nucleotide sequence ID" value="NZ_JAVDTN010000008.1"/>
</dbReference>
<dbReference type="InterPro" id="IPR013022">
    <property type="entry name" value="Xyl_isomerase-like_TIM-brl"/>
</dbReference>
<dbReference type="SUPFAM" id="SSF51658">
    <property type="entry name" value="Xylose isomerase-like"/>
    <property type="match status" value="1"/>
</dbReference>
<organism evidence="3 4">
    <name type="scientific">Pseudarthrobacter oxydans</name>
    <name type="common">Arthrobacter oxydans</name>
    <dbReference type="NCBI Taxonomy" id="1671"/>
    <lineage>
        <taxon>Bacteria</taxon>
        <taxon>Bacillati</taxon>
        <taxon>Actinomycetota</taxon>
        <taxon>Actinomycetes</taxon>
        <taxon>Micrococcales</taxon>
        <taxon>Micrococcaceae</taxon>
        <taxon>Pseudarthrobacter</taxon>
    </lineage>
</organism>
<dbReference type="AlphaFoldDB" id="A0AAW8NCP9"/>
<dbReference type="Proteomes" id="UP001262032">
    <property type="component" value="Unassembled WGS sequence"/>
</dbReference>
<reference evidence="3" key="1">
    <citation type="submission" date="2023-07" db="EMBL/GenBank/DDBJ databases">
        <title>Sorghum-associated microbial communities from plants grown in Nebraska, USA.</title>
        <authorList>
            <person name="Schachtman D."/>
        </authorList>
    </citation>
    <scope>NUCLEOTIDE SEQUENCE</scope>
    <source>
        <strain evidence="3">BE261</strain>
    </source>
</reference>
<dbReference type="GeneID" id="97422910"/>
<feature type="domain" description="Xylose isomerase-like TIM barrel" evidence="2">
    <location>
        <begin position="35"/>
        <end position="260"/>
    </location>
</feature>
<dbReference type="PANTHER" id="PTHR12110">
    <property type="entry name" value="HYDROXYPYRUVATE ISOMERASE"/>
    <property type="match status" value="1"/>
</dbReference>
<evidence type="ECO:0000256" key="1">
    <source>
        <dbReference type="ARBA" id="ARBA00023277"/>
    </source>
</evidence>
<proteinExistence type="predicted"/>
<dbReference type="Gene3D" id="3.20.20.150">
    <property type="entry name" value="Divalent-metal-dependent TIM barrel enzymes"/>
    <property type="match status" value="1"/>
</dbReference>
<keyword evidence="1" id="KW-0119">Carbohydrate metabolism</keyword>
<evidence type="ECO:0000313" key="3">
    <source>
        <dbReference type="EMBL" id="MDR7164389.1"/>
    </source>
</evidence>
<dbReference type="InterPro" id="IPR036237">
    <property type="entry name" value="Xyl_isomerase-like_sf"/>
</dbReference>
<dbReference type="Pfam" id="PF01261">
    <property type="entry name" value="AP_endonuc_2"/>
    <property type="match status" value="1"/>
</dbReference>
<dbReference type="InterPro" id="IPR050312">
    <property type="entry name" value="IolE/XylAMocC-like"/>
</dbReference>